<dbReference type="PANTHER" id="PTHR14379">
    <property type="entry name" value="LIMKAIN B LKAP"/>
    <property type="match status" value="1"/>
</dbReference>
<name>A0AAD2ADI7_9LAMI</name>
<evidence type="ECO:0000313" key="3">
    <source>
        <dbReference type="EMBL" id="CAI9786314.1"/>
    </source>
</evidence>
<keyword evidence="4" id="KW-1185">Reference proteome</keyword>
<proteinExistence type="predicted"/>
<dbReference type="GO" id="GO:0005777">
    <property type="term" value="C:peroxisome"/>
    <property type="evidence" value="ECO:0007669"/>
    <property type="project" value="InterPro"/>
</dbReference>
<gene>
    <name evidence="3" type="ORF">FPE_LOCUS33744</name>
</gene>
<feature type="region of interest" description="Disordered" evidence="1">
    <location>
        <begin position="1"/>
        <end position="47"/>
    </location>
</feature>
<dbReference type="PANTHER" id="PTHR14379:SF82">
    <property type="entry name" value="OS08G0230500 PROTEIN"/>
    <property type="match status" value="1"/>
</dbReference>
<evidence type="ECO:0000256" key="1">
    <source>
        <dbReference type="SAM" id="MobiDB-lite"/>
    </source>
</evidence>
<evidence type="ECO:0000313" key="4">
    <source>
        <dbReference type="Proteomes" id="UP000834106"/>
    </source>
</evidence>
<dbReference type="InterPro" id="IPR024768">
    <property type="entry name" value="Marf1"/>
</dbReference>
<feature type="domain" description="NYN" evidence="2">
    <location>
        <begin position="73"/>
        <end position="154"/>
    </location>
</feature>
<accession>A0AAD2ADI7</accession>
<protein>
    <recommendedName>
        <fullName evidence="2">NYN domain-containing protein</fullName>
    </recommendedName>
</protein>
<dbReference type="EMBL" id="OU503057">
    <property type="protein sequence ID" value="CAI9786314.1"/>
    <property type="molecule type" value="Genomic_DNA"/>
</dbReference>
<reference evidence="3" key="1">
    <citation type="submission" date="2023-05" db="EMBL/GenBank/DDBJ databases">
        <authorList>
            <person name="Huff M."/>
        </authorList>
    </citation>
    <scope>NUCLEOTIDE SEQUENCE</scope>
</reference>
<evidence type="ECO:0000259" key="2">
    <source>
        <dbReference type="Pfam" id="PF01936"/>
    </source>
</evidence>
<dbReference type="Pfam" id="PF01936">
    <property type="entry name" value="NYN"/>
    <property type="match status" value="1"/>
</dbReference>
<organism evidence="3 4">
    <name type="scientific">Fraxinus pennsylvanica</name>
    <dbReference type="NCBI Taxonomy" id="56036"/>
    <lineage>
        <taxon>Eukaryota</taxon>
        <taxon>Viridiplantae</taxon>
        <taxon>Streptophyta</taxon>
        <taxon>Embryophyta</taxon>
        <taxon>Tracheophyta</taxon>
        <taxon>Spermatophyta</taxon>
        <taxon>Magnoliopsida</taxon>
        <taxon>eudicotyledons</taxon>
        <taxon>Gunneridae</taxon>
        <taxon>Pentapetalae</taxon>
        <taxon>asterids</taxon>
        <taxon>lamiids</taxon>
        <taxon>Lamiales</taxon>
        <taxon>Oleaceae</taxon>
        <taxon>Oleeae</taxon>
        <taxon>Fraxinus</taxon>
    </lineage>
</organism>
<dbReference type="AlphaFoldDB" id="A0AAD2ADI7"/>
<dbReference type="Proteomes" id="UP000834106">
    <property type="component" value="Chromosome 22"/>
</dbReference>
<dbReference type="GO" id="GO:0010468">
    <property type="term" value="P:regulation of gene expression"/>
    <property type="evidence" value="ECO:0007669"/>
    <property type="project" value="InterPro"/>
</dbReference>
<dbReference type="GO" id="GO:0004540">
    <property type="term" value="F:RNA nuclease activity"/>
    <property type="evidence" value="ECO:0007669"/>
    <property type="project" value="InterPro"/>
</dbReference>
<dbReference type="InterPro" id="IPR021139">
    <property type="entry name" value="NYN"/>
</dbReference>
<sequence>MDFSVYRNGSGKRDSERVTLEADANRGASSRESDNEENSMDKKELSLTKEKQTFLEESFKEQSTLNPLFFGGIENCPKPRNVRLEVVVGNIELALGAHPTINGPVKKLSVYGDFSSSSRRITEAYHRTGVNLVHLPNGRKDAADKAILVDMFLLHWIIAGLQQFYLSQETLILRVLFILYVIRDTQ</sequence>
<feature type="compositionally biased region" description="Basic and acidic residues" evidence="1">
    <location>
        <begin position="11"/>
        <end position="47"/>
    </location>
</feature>